<dbReference type="GO" id="GO:0005829">
    <property type="term" value="C:cytosol"/>
    <property type="evidence" value="ECO:0007669"/>
    <property type="project" value="TreeGrafter"/>
</dbReference>
<keyword evidence="2" id="KW-1185">Reference proteome</keyword>
<dbReference type="InterPro" id="IPR006175">
    <property type="entry name" value="YjgF/YER057c/UK114"/>
</dbReference>
<dbReference type="STRING" id="1184609.KILIM_032_00300"/>
<dbReference type="OrthoDB" id="8684161at2"/>
<proteinExistence type="predicted"/>
<name>K6WAB4_9MICO</name>
<dbReference type="eggNOG" id="COG0251">
    <property type="taxonomic scope" value="Bacteria"/>
</dbReference>
<evidence type="ECO:0000313" key="1">
    <source>
        <dbReference type="EMBL" id="GAB96145.1"/>
    </source>
</evidence>
<gene>
    <name evidence="1" type="ORF">KILIM_032_00300</name>
</gene>
<accession>K6WAB4</accession>
<dbReference type="Proteomes" id="UP000008366">
    <property type="component" value="Unassembled WGS sequence"/>
</dbReference>
<dbReference type="EMBL" id="BAHD01000032">
    <property type="protein sequence ID" value="GAB96145.1"/>
    <property type="molecule type" value="Genomic_DNA"/>
</dbReference>
<dbReference type="Pfam" id="PF01042">
    <property type="entry name" value="Ribonuc_L-PSP"/>
    <property type="match status" value="1"/>
</dbReference>
<dbReference type="InterPro" id="IPR035959">
    <property type="entry name" value="RutC-like_sf"/>
</dbReference>
<organism evidence="1 2">
    <name type="scientific">Kineosphaera limosa NBRC 100340</name>
    <dbReference type="NCBI Taxonomy" id="1184609"/>
    <lineage>
        <taxon>Bacteria</taxon>
        <taxon>Bacillati</taxon>
        <taxon>Actinomycetota</taxon>
        <taxon>Actinomycetes</taxon>
        <taxon>Micrococcales</taxon>
        <taxon>Dermatophilaceae</taxon>
        <taxon>Kineosphaera</taxon>
    </lineage>
</organism>
<dbReference type="RefSeq" id="WP_006592677.1">
    <property type="nucleotide sequence ID" value="NZ_BAHD01000032.1"/>
</dbReference>
<protein>
    <submittedName>
        <fullName evidence="1">Putative ribonuclease</fullName>
    </submittedName>
</protein>
<dbReference type="Gene3D" id="3.30.1330.40">
    <property type="entry name" value="RutC-like"/>
    <property type="match status" value="1"/>
</dbReference>
<evidence type="ECO:0000313" key="2">
    <source>
        <dbReference type="Proteomes" id="UP000008366"/>
    </source>
</evidence>
<dbReference type="AlphaFoldDB" id="K6WAB4"/>
<dbReference type="PANTHER" id="PTHR11803">
    <property type="entry name" value="2-IMINOBUTANOATE/2-IMINOPROPANOATE DEAMINASE RIDA"/>
    <property type="match status" value="1"/>
</dbReference>
<reference evidence="1 2" key="1">
    <citation type="submission" date="2012-08" db="EMBL/GenBank/DDBJ databases">
        <title>Whole genome shotgun sequence of Kineosphaera limosa NBRC 100340.</title>
        <authorList>
            <person name="Yoshida I."/>
            <person name="Isaki S."/>
            <person name="Hosoyama A."/>
            <person name="Tsuchikane K."/>
            <person name="Katsumata H."/>
            <person name="Ando Y."/>
            <person name="Ohji S."/>
            <person name="Hamada M."/>
            <person name="Tamura T."/>
            <person name="Yamazoe A."/>
            <person name="Yamazaki S."/>
            <person name="Fujita N."/>
        </authorList>
    </citation>
    <scope>NUCLEOTIDE SEQUENCE [LARGE SCALE GENOMIC DNA]</scope>
    <source>
        <strain evidence="1 2">NBRC 100340</strain>
    </source>
</reference>
<dbReference type="CDD" id="cd00448">
    <property type="entry name" value="YjgF_YER057c_UK114_family"/>
    <property type="match status" value="1"/>
</dbReference>
<dbReference type="PANTHER" id="PTHR11803:SF39">
    <property type="entry name" value="2-IMINOBUTANOATE_2-IMINOPROPANOATE DEAMINASE"/>
    <property type="match status" value="1"/>
</dbReference>
<sequence>MTKQPIYCDQAGKPGGPYTHAVRAGDLVFLAGAIPNRPDGSRVEGDFETQARATFDNLAVVAAAAGSSLADAVRVGVYLRSLEDFAEMNALYTEYFGAETTARTTLQADLPGFAIEVDAVLYAPLTED</sequence>
<dbReference type="GO" id="GO:0019239">
    <property type="term" value="F:deaminase activity"/>
    <property type="evidence" value="ECO:0007669"/>
    <property type="project" value="TreeGrafter"/>
</dbReference>
<dbReference type="SUPFAM" id="SSF55298">
    <property type="entry name" value="YjgF-like"/>
    <property type="match status" value="1"/>
</dbReference>
<comment type="caution">
    <text evidence="1">The sequence shown here is derived from an EMBL/GenBank/DDBJ whole genome shotgun (WGS) entry which is preliminary data.</text>
</comment>